<dbReference type="EMBL" id="CP009048">
    <property type="protein sequence ID" value="AIL63792.1"/>
    <property type="molecule type" value="Genomic_DNA"/>
</dbReference>
<dbReference type="NCBIfam" id="TIGR02422">
    <property type="entry name" value="protocat_beta"/>
    <property type="match status" value="1"/>
</dbReference>
<dbReference type="eggNOG" id="COG3485">
    <property type="taxonomic scope" value="Bacteria"/>
</dbReference>
<dbReference type="InterPro" id="IPR012785">
    <property type="entry name" value="Protocat_dOase_b"/>
</dbReference>
<evidence type="ECO:0000313" key="5">
    <source>
        <dbReference type="EMBL" id="AIL63792.1"/>
    </source>
</evidence>
<dbReference type="SUPFAM" id="SSF49482">
    <property type="entry name" value="Aromatic compound dioxygenase"/>
    <property type="match status" value="1"/>
</dbReference>
<dbReference type="RefSeq" id="WP_038614923.1">
    <property type="nucleotide sequence ID" value="NZ_CP009048.1"/>
</dbReference>
<dbReference type="InterPro" id="IPR015889">
    <property type="entry name" value="Intradiol_dOase_core"/>
</dbReference>
<evidence type="ECO:0000313" key="6">
    <source>
        <dbReference type="Proteomes" id="UP000028931"/>
    </source>
</evidence>
<dbReference type="Proteomes" id="UP000028931">
    <property type="component" value="Chromosome"/>
</dbReference>
<dbReference type="PANTHER" id="PTHR33711">
    <property type="entry name" value="DIOXYGENASE, PUTATIVE (AFU_ORTHOLOGUE AFUA_2G02910)-RELATED"/>
    <property type="match status" value="1"/>
</dbReference>
<dbReference type="FunFam" id="2.60.130.10:FF:000002">
    <property type="entry name" value="Protocatechuate 3,4-dioxygenase beta chain"/>
    <property type="match status" value="1"/>
</dbReference>
<organism evidence="5 6">
    <name type="scientific">Pseudomonas alkylphenolica</name>
    <dbReference type="NCBI Taxonomy" id="237609"/>
    <lineage>
        <taxon>Bacteria</taxon>
        <taxon>Pseudomonadati</taxon>
        <taxon>Pseudomonadota</taxon>
        <taxon>Gammaproteobacteria</taxon>
        <taxon>Pseudomonadales</taxon>
        <taxon>Pseudomonadaceae</taxon>
        <taxon>Pseudomonas</taxon>
    </lineage>
</organism>
<dbReference type="CDD" id="cd03464">
    <property type="entry name" value="3_4-PCD_beta"/>
    <property type="match status" value="1"/>
</dbReference>
<dbReference type="Pfam" id="PF00775">
    <property type="entry name" value="Dioxygenase_C"/>
    <property type="match status" value="1"/>
</dbReference>
<proteinExistence type="inferred from homology"/>
<gene>
    <name evidence="5" type="ORF">PSAKL28_46520</name>
</gene>
<dbReference type="GO" id="GO:0018578">
    <property type="term" value="F:protocatechuate 3,4-dioxygenase activity"/>
    <property type="evidence" value="ECO:0007669"/>
    <property type="project" value="InterPro"/>
</dbReference>
<dbReference type="InterPro" id="IPR000627">
    <property type="entry name" value="Intradiol_dOase_C"/>
</dbReference>
<sequence length="239" mass="26913">MSAQDNSRFAIRDRNWHPKALTPDYKTSIARSPRQALVSIPQSISESTGPDFSHLKFGQHDHDLLLNFNNGGLPIGERIILAGRVCDQYGKPIPHTLVEIWQANAGGRYRHKNDRYLAPLDPNFGGVGRALTDSEGYYSFRTIKPGPYPWRNGPNDWRPAHIHVSISGPSIATRLITQLYFEGDPLIPMCPIVKSIANPEAVQSLIARLDMSNANPMDCLAYRFDIVLRGQRKTHFENR</sequence>
<protein>
    <submittedName>
        <fullName evidence="5">Protocatechuate 3,4-dioxygenase subunit beta</fullName>
    </submittedName>
</protein>
<evidence type="ECO:0000259" key="4">
    <source>
        <dbReference type="PROSITE" id="PS00083"/>
    </source>
</evidence>
<dbReference type="Gene3D" id="2.60.130.10">
    <property type="entry name" value="Aromatic compound dioxygenase"/>
    <property type="match status" value="1"/>
</dbReference>
<dbReference type="Pfam" id="PF12391">
    <property type="entry name" value="PCDO_beta_N"/>
    <property type="match status" value="1"/>
</dbReference>
<keyword evidence="2 5" id="KW-0223">Dioxygenase</keyword>
<dbReference type="GO" id="GO:0008199">
    <property type="term" value="F:ferric iron binding"/>
    <property type="evidence" value="ECO:0007669"/>
    <property type="project" value="InterPro"/>
</dbReference>
<accession>A0A077FE68</accession>
<dbReference type="HOGENOM" id="CLU_027719_5_0_6"/>
<dbReference type="InterPro" id="IPR050770">
    <property type="entry name" value="Intradiol_RC_Dioxygenase"/>
</dbReference>
<dbReference type="PROSITE" id="PS00083">
    <property type="entry name" value="INTRADIOL_DIOXYGENAS"/>
    <property type="match status" value="1"/>
</dbReference>
<name>A0A077FE68_9PSED</name>
<dbReference type="PANTHER" id="PTHR33711:SF10">
    <property type="entry name" value="INTRADIOL RING-CLEAVAGE DIOXYGENASES DOMAIN-CONTAINING PROTEIN"/>
    <property type="match status" value="1"/>
</dbReference>
<keyword evidence="3" id="KW-0560">Oxidoreductase</keyword>
<comment type="similarity">
    <text evidence="1">Belongs to the intradiol ring-cleavage dioxygenase family.</text>
</comment>
<reference evidence="5 6" key="1">
    <citation type="submission" date="2014-07" db="EMBL/GenBank/DDBJ databases">
        <authorList>
            <person name="Lee K."/>
            <person name="Lim J.Y."/>
            <person name="Hwang I."/>
        </authorList>
    </citation>
    <scope>NUCLEOTIDE SEQUENCE [LARGE SCALE GENOMIC DNA]</scope>
    <source>
        <strain evidence="5 6">KL28</strain>
    </source>
</reference>
<dbReference type="InterPro" id="IPR024756">
    <property type="entry name" value="PCDO_beta_N"/>
</dbReference>
<dbReference type="KEGG" id="palk:PSAKL28_46520"/>
<dbReference type="GO" id="GO:0019619">
    <property type="term" value="P:3,4-dihydroxybenzoate catabolic process"/>
    <property type="evidence" value="ECO:0007669"/>
    <property type="project" value="InterPro"/>
</dbReference>
<dbReference type="AlphaFoldDB" id="A0A077FE68"/>
<feature type="domain" description="Intradiol ring-cleavage dioxygenases" evidence="4">
    <location>
        <begin position="81"/>
        <end position="109"/>
    </location>
</feature>
<evidence type="ECO:0000256" key="1">
    <source>
        <dbReference type="ARBA" id="ARBA00007825"/>
    </source>
</evidence>
<evidence type="ECO:0000256" key="2">
    <source>
        <dbReference type="ARBA" id="ARBA00022964"/>
    </source>
</evidence>
<evidence type="ECO:0000256" key="3">
    <source>
        <dbReference type="ARBA" id="ARBA00023002"/>
    </source>
</evidence>
<dbReference type="OrthoDB" id="9805815at2"/>